<protein>
    <submittedName>
        <fullName evidence="1">Uncharacterized protein</fullName>
    </submittedName>
</protein>
<evidence type="ECO:0000313" key="2">
    <source>
        <dbReference type="Proteomes" id="UP000784294"/>
    </source>
</evidence>
<dbReference type="AlphaFoldDB" id="A0A3S5A018"/>
<keyword evidence="2" id="KW-1185">Reference proteome</keyword>
<organism evidence="1 2">
    <name type="scientific">Protopolystoma xenopodis</name>
    <dbReference type="NCBI Taxonomy" id="117903"/>
    <lineage>
        <taxon>Eukaryota</taxon>
        <taxon>Metazoa</taxon>
        <taxon>Spiralia</taxon>
        <taxon>Lophotrochozoa</taxon>
        <taxon>Platyhelminthes</taxon>
        <taxon>Monogenea</taxon>
        <taxon>Polyopisthocotylea</taxon>
        <taxon>Polystomatidea</taxon>
        <taxon>Polystomatidae</taxon>
        <taxon>Protopolystoma</taxon>
    </lineage>
</organism>
<dbReference type="EMBL" id="CAAALY010065644">
    <property type="protein sequence ID" value="VEL24066.1"/>
    <property type="molecule type" value="Genomic_DNA"/>
</dbReference>
<comment type="caution">
    <text evidence="1">The sequence shown here is derived from an EMBL/GenBank/DDBJ whole genome shotgun (WGS) entry which is preliminary data.</text>
</comment>
<reference evidence="1" key="1">
    <citation type="submission" date="2018-11" db="EMBL/GenBank/DDBJ databases">
        <authorList>
            <consortium name="Pathogen Informatics"/>
        </authorList>
    </citation>
    <scope>NUCLEOTIDE SEQUENCE</scope>
</reference>
<name>A0A3S5A018_9PLAT</name>
<evidence type="ECO:0000313" key="1">
    <source>
        <dbReference type="EMBL" id="VEL24066.1"/>
    </source>
</evidence>
<dbReference type="Proteomes" id="UP000784294">
    <property type="component" value="Unassembled WGS sequence"/>
</dbReference>
<gene>
    <name evidence="1" type="ORF">PXEA_LOCUS17506</name>
</gene>
<sequence>MPNQVSTAEPSISPRSLPTVSLSDAHFPFAPPPRSLIRDEVWSSVDRFRNDLDTMAGSGEAITVNRQLV</sequence>
<accession>A0A3S5A018</accession>
<proteinExistence type="predicted"/>